<evidence type="ECO:0000256" key="12">
    <source>
        <dbReference type="RuleBase" id="RU003519"/>
    </source>
</evidence>
<evidence type="ECO:0000256" key="1">
    <source>
        <dbReference type="ARBA" id="ARBA00004609"/>
    </source>
</evidence>
<evidence type="ECO:0000256" key="7">
    <source>
        <dbReference type="ARBA" id="ARBA00023136"/>
    </source>
</evidence>
<evidence type="ECO:0000256" key="10">
    <source>
        <dbReference type="ARBA" id="ARBA00023288"/>
    </source>
</evidence>
<dbReference type="PANTHER" id="PTHR10822:SF30">
    <property type="entry name" value="DALLY-LIKE, ISOFORM A"/>
    <property type="match status" value="1"/>
</dbReference>
<dbReference type="GO" id="GO:0005576">
    <property type="term" value="C:extracellular region"/>
    <property type="evidence" value="ECO:0007669"/>
    <property type="project" value="TreeGrafter"/>
</dbReference>
<evidence type="ECO:0000256" key="5">
    <source>
        <dbReference type="ARBA" id="ARBA00022729"/>
    </source>
</evidence>
<keyword evidence="5" id="KW-0732">Signal</keyword>
<feature type="compositionally biased region" description="Acidic residues" evidence="13">
    <location>
        <begin position="613"/>
        <end position="630"/>
    </location>
</feature>
<gene>
    <name evidence="14" type="ORF">Fcan01_08471</name>
</gene>
<dbReference type="EMBL" id="LNIX01000003">
    <property type="protein sequence ID" value="OXA58465.1"/>
    <property type="molecule type" value="Genomic_DNA"/>
</dbReference>
<dbReference type="STRING" id="158441.A0A226EL87"/>
<feature type="compositionally biased region" description="Basic and acidic residues" evidence="13">
    <location>
        <begin position="407"/>
        <end position="421"/>
    </location>
</feature>
<name>A0A226EL87_FOLCA</name>
<dbReference type="GO" id="GO:0009986">
    <property type="term" value="C:cell surface"/>
    <property type="evidence" value="ECO:0007669"/>
    <property type="project" value="TreeGrafter"/>
</dbReference>
<feature type="compositionally biased region" description="Acidic residues" evidence="13">
    <location>
        <begin position="562"/>
        <end position="572"/>
    </location>
</feature>
<dbReference type="GO" id="GO:0098552">
    <property type="term" value="C:side of membrane"/>
    <property type="evidence" value="ECO:0007669"/>
    <property type="project" value="UniProtKB-KW"/>
</dbReference>
<feature type="compositionally biased region" description="Pro residues" evidence="13">
    <location>
        <begin position="681"/>
        <end position="696"/>
    </location>
</feature>
<evidence type="ECO:0000256" key="4">
    <source>
        <dbReference type="ARBA" id="ARBA00022622"/>
    </source>
</evidence>
<feature type="region of interest" description="Disordered" evidence="13">
    <location>
        <begin position="396"/>
        <end position="425"/>
    </location>
</feature>
<keyword evidence="8" id="KW-0325">Glycoprotein</keyword>
<protein>
    <submittedName>
        <fullName evidence="14">Glypican-6</fullName>
    </submittedName>
</protein>
<evidence type="ECO:0000256" key="6">
    <source>
        <dbReference type="ARBA" id="ARBA00022974"/>
    </source>
</evidence>
<keyword evidence="4 12" id="KW-0336">GPI-anchor</keyword>
<evidence type="ECO:0000313" key="14">
    <source>
        <dbReference type="EMBL" id="OXA58465.1"/>
    </source>
</evidence>
<organism evidence="14 15">
    <name type="scientific">Folsomia candida</name>
    <name type="common">Springtail</name>
    <dbReference type="NCBI Taxonomy" id="158441"/>
    <lineage>
        <taxon>Eukaryota</taxon>
        <taxon>Metazoa</taxon>
        <taxon>Ecdysozoa</taxon>
        <taxon>Arthropoda</taxon>
        <taxon>Hexapoda</taxon>
        <taxon>Collembola</taxon>
        <taxon>Entomobryomorpha</taxon>
        <taxon>Isotomoidea</taxon>
        <taxon>Isotomidae</taxon>
        <taxon>Proisotominae</taxon>
        <taxon>Folsomia</taxon>
    </lineage>
</organism>
<evidence type="ECO:0000256" key="3">
    <source>
        <dbReference type="ARBA" id="ARBA00022475"/>
    </source>
</evidence>
<dbReference type="OrthoDB" id="10010764at2759"/>
<dbReference type="GO" id="GO:0009966">
    <property type="term" value="P:regulation of signal transduction"/>
    <property type="evidence" value="ECO:0007669"/>
    <property type="project" value="InterPro"/>
</dbReference>
<evidence type="ECO:0000256" key="2">
    <source>
        <dbReference type="ARBA" id="ARBA00010260"/>
    </source>
</evidence>
<evidence type="ECO:0000256" key="9">
    <source>
        <dbReference type="ARBA" id="ARBA00023207"/>
    </source>
</evidence>
<feature type="compositionally biased region" description="Low complexity" evidence="13">
    <location>
        <begin position="635"/>
        <end position="651"/>
    </location>
</feature>
<comment type="subcellular location">
    <subcellularLocation>
        <location evidence="1 12">Cell membrane</location>
        <topology evidence="1 12">Lipid-anchor</topology>
        <topology evidence="1 12">GPI-anchor</topology>
    </subcellularLocation>
</comment>
<evidence type="ECO:0000256" key="8">
    <source>
        <dbReference type="ARBA" id="ARBA00023180"/>
    </source>
</evidence>
<reference evidence="14 15" key="1">
    <citation type="submission" date="2015-12" db="EMBL/GenBank/DDBJ databases">
        <title>The genome of Folsomia candida.</title>
        <authorList>
            <person name="Faddeeva A."/>
            <person name="Derks M.F."/>
            <person name="Anvar Y."/>
            <person name="Smit S."/>
            <person name="Van Straalen N."/>
            <person name="Roelofs D."/>
        </authorList>
    </citation>
    <scope>NUCLEOTIDE SEQUENCE [LARGE SCALE GENOMIC DNA]</scope>
    <source>
        <strain evidence="14 15">VU population</strain>
        <tissue evidence="14">Whole body</tissue>
    </source>
</reference>
<feature type="compositionally biased region" description="Low complexity" evidence="13">
    <location>
        <begin position="494"/>
        <end position="505"/>
    </location>
</feature>
<feature type="region of interest" description="Disordered" evidence="13">
    <location>
        <begin position="485"/>
        <end position="509"/>
    </location>
</feature>
<proteinExistence type="inferred from homology"/>
<dbReference type="InterPro" id="IPR036790">
    <property type="entry name" value="Frizzled_dom_sf"/>
</dbReference>
<dbReference type="GO" id="GO:0005886">
    <property type="term" value="C:plasma membrane"/>
    <property type="evidence" value="ECO:0007669"/>
    <property type="project" value="UniProtKB-SubCell"/>
</dbReference>
<comment type="function">
    <text evidence="12">Cell surface proteoglycan.</text>
</comment>
<dbReference type="AlphaFoldDB" id="A0A226EL87"/>
<keyword evidence="6 12" id="KW-0654">Proteoglycan</keyword>
<dbReference type="Gene3D" id="1.10.2000.10">
    <property type="entry name" value="Frizzled cysteine-rich domain"/>
    <property type="match status" value="1"/>
</dbReference>
<evidence type="ECO:0000256" key="13">
    <source>
        <dbReference type="SAM" id="MobiDB-lite"/>
    </source>
</evidence>
<keyword evidence="10 12" id="KW-0449">Lipoprotein</keyword>
<keyword evidence="15" id="KW-1185">Reference proteome</keyword>
<accession>A0A226EL87</accession>
<keyword evidence="9 12" id="KW-0357">Heparan sulfate</keyword>
<feature type="compositionally biased region" description="Pro residues" evidence="13">
    <location>
        <begin position="598"/>
        <end position="607"/>
    </location>
</feature>
<keyword evidence="7 12" id="KW-0472">Membrane</keyword>
<dbReference type="GO" id="GO:1905475">
    <property type="term" value="P:regulation of protein localization to membrane"/>
    <property type="evidence" value="ECO:0007669"/>
    <property type="project" value="TreeGrafter"/>
</dbReference>
<comment type="caution">
    <text evidence="14">The sequence shown here is derived from an EMBL/GenBank/DDBJ whole genome shotgun (WGS) entry which is preliminary data.</text>
</comment>
<dbReference type="OMA" id="HAMFERT"/>
<evidence type="ECO:0000256" key="11">
    <source>
        <dbReference type="RuleBase" id="RU003518"/>
    </source>
</evidence>
<dbReference type="InterPro" id="IPR001863">
    <property type="entry name" value="Glypican"/>
</dbReference>
<dbReference type="PANTHER" id="PTHR10822">
    <property type="entry name" value="GLYPICAN"/>
    <property type="match status" value="1"/>
</dbReference>
<evidence type="ECO:0000313" key="15">
    <source>
        <dbReference type="Proteomes" id="UP000198287"/>
    </source>
</evidence>
<dbReference type="GO" id="GO:0016477">
    <property type="term" value="P:cell migration"/>
    <property type="evidence" value="ECO:0007669"/>
    <property type="project" value="TreeGrafter"/>
</dbReference>
<feature type="compositionally biased region" description="Low complexity" evidence="13">
    <location>
        <begin position="701"/>
        <end position="710"/>
    </location>
</feature>
<keyword evidence="3" id="KW-1003">Cell membrane</keyword>
<sequence length="758" mass="84433">MQFKMRTLRSFETWARRRRIFMTTFSSDFLLLTTLALLIDLGSGGRVGSPVDKECKAIGNVIRSKDFTYPWWVQEGSGSVFNRAQQQTTTTMTPQASCPLGKNGERGVKCCRELNSTIQRGEMGAKFGEKWLSPKLAANGDIFKERKKKFDTTFKDLLTRAHSEFHAMFERTYGMLYMQHAPIFHALFTTLEAYYDTGLESLEGKLNEFFAILTRKMFVVLNSQYEFDDAYLSCATIVISEKQGGDLHRQIVSSLRRSFVATRALAQGLNDADRIFNNLQKLKTTPECASSLSHMLQCPICSEMRVIKPCTSLCTGITSQCLAVMGPLIKTWTDYTNSMENVLDRLLGPYNVEAVVEPIHIKISEAIMNFQESGPDLSQSVFAKCGKPKLISAKTFRKREASPPPENLRRRPDETSSKLDTFRATTGHDNVQASKSMDKLLREIKNKVKKSKSIWEALPRQVCNGISKDYSSKLGRELCWNGTHAIRPDRNRTSNESPESRSSSSFGKTAPNILITEQIIILQQITEKLRASYNGLDVQWQESDDLEFEGSGMGSGSGDIPTDLEDSDDDDPSGQIHPKPPFHHSSATPNFPTHPKFPSRPSPPILNPIPNHDDEEDDDDVEIDEDEDSDEIHGSNTNNNVNRNPLSNLSPVDTFNNNKNSKNRGHGGGFSIDGPEGIDLAPPPPSVNKPVYPPFFPTEGTTTSTTTSTTRRPILDVSKKKHPSTSSGSIDEAGKAIAFFKLFSPIFASLVGKAFSFT</sequence>
<feature type="region of interest" description="Disordered" evidence="13">
    <location>
        <begin position="547"/>
        <end position="729"/>
    </location>
</feature>
<dbReference type="Pfam" id="PF01153">
    <property type="entry name" value="Glypican"/>
    <property type="match status" value="1"/>
</dbReference>
<comment type="similarity">
    <text evidence="2 11">Belongs to the glypican family.</text>
</comment>
<dbReference type="Proteomes" id="UP000198287">
    <property type="component" value="Unassembled WGS sequence"/>
</dbReference>
<dbReference type="GO" id="GO:0045202">
    <property type="term" value="C:synapse"/>
    <property type="evidence" value="ECO:0007669"/>
    <property type="project" value="TreeGrafter"/>
</dbReference>